<protein>
    <submittedName>
        <fullName evidence="2">SMI1 / KNR4 family</fullName>
    </submittedName>
    <submittedName>
        <fullName evidence="3">SUKH superfamily protein</fullName>
    </submittedName>
</protein>
<dbReference type="Proteomes" id="UP000295794">
    <property type="component" value="Unassembled WGS sequence"/>
</dbReference>
<dbReference type="Gene3D" id="3.40.1580.10">
    <property type="entry name" value="SMI1/KNR4-like"/>
    <property type="match status" value="1"/>
</dbReference>
<dbReference type="AlphaFoldDB" id="A0A377Q7N4"/>
<gene>
    <name evidence="2" type="primary">yobK</name>
    <name evidence="3" type="ORF">EV682_102379</name>
    <name evidence="2" type="ORF">NCTC11159_01904</name>
</gene>
<sequence>MNTSDQISATQAAGHEVWCAGPSSEESVRVLEATLGVVLPPSYRQFLLNTGALAIYDSTISGVIDDNPTDTPSGSLYGETCRYREDHNLPEHLLVIQPDEEAPYCLDSSAVGKNGEFPVVCFELASRHSGVVAPSFSEWLEKFFFQWAS</sequence>
<reference evidence="3 5" key="2">
    <citation type="submission" date="2019-03" db="EMBL/GenBank/DDBJ databases">
        <title>Genomic Encyclopedia of Type Strains, Phase IV (KMG-IV): sequencing the most valuable type-strain genomes for metagenomic binning, comparative biology and taxonomic classification.</title>
        <authorList>
            <person name="Goeker M."/>
        </authorList>
    </citation>
    <scope>NUCLEOTIDE SEQUENCE [LARGE SCALE GENOMIC DNA]</scope>
    <source>
        <strain evidence="3 5">DSM 3764</strain>
    </source>
</reference>
<dbReference type="SUPFAM" id="SSF160631">
    <property type="entry name" value="SMI1/KNR4-like"/>
    <property type="match status" value="1"/>
</dbReference>
<dbReference type="SMART" id="SM00860">
    <property type="entry name" value="SMI1_KNR4"/>
    <property type="match status" value="1"/>
</dbReference>
<proteinExistence type="predicted"/>
<evidence type="ECO:0000259" key="1">
    <source>
        <dbReference type="SMART" id="SM00860"/>
    </source>
</evidence>
<evidence type="ECO:0000313" key="5">
    <source>
        <dbReference type="Proteomes" id="UP000295794"/>
    </source>
</evidence>
<dbReference type="RefSeq" id="WP_115227120.1">
    <property type="nucleotide sequence ID" value="NZ_CAWOLO010000002.1"/>
</dbReference>
<keyword evidence="5" id="KW-1185">Reference proteome</keyword>
<dbReference type="OrthoDB" id="8635024at2"/>
<name>A0A377Q7N4_9NEIS</name>
<feature type="domain" description="Knr4/Smi1-like" evidence="1">
    <location>
        <begin position="22"/>
        <end position="142"/>
    </location>
</feature>
<evidence type="ECO:0000313" key="2">
    <source>
        <dbReference type="EMBL" id="STQ90837.1"/>
    </source>
</evidence>
<dbReference type="InterPro" id="IPR018958">
    <property type="entry name" value="Knr4/Smi1-like_dom"/>
</dbReference>
<reference evidence="2 4" key="1">
    <citation type="submission" date="2018-06" db="EMBL/GenBank/DDBJ databases">
        <authorList>
            <consortium name="Pathogen Informatics"/>
            <person name="Doyle S."/>
        </authorList>
    </citation>
    <scope>NUCLEOTIDE SEQUENCE [LARGE SCALE GENOMIC DNA]</scope>
    <source>
        <strain evidence="2 4">NCTC11159</strain>
    </source>
</reference>
<organism evidence="2 4">
    <name type="scientific">Iodobacter fluviatilis</name>
    <dbReference type="NCBI Taxonomy" id="537"/>
    <lineage>
        <taxon>Bacteria</taxon>
        <taxon>Pseudomonadati</taxon>
        <taxon>Pseudomonadota</taxon>
        <taxon>Betaproteobacteria</taxon>
        <taxon>Neisseriales</taxon>
        <taxon>Chitinibacteraceae</taxon>
        <taxon>Iodobacter</taxon>
    </lineage>
</organism>
<dbReference type="Pfam" id="PF14567">
    <property type="entry name" value="SUKH_5"/>
    <property type="match status" value="1"/>
</dbReference>
<dbReference type="Proteomes" id="UP000255108">
    <property type="component" value="Unassembled WGS sequence"/>
</dbReference>
<dbReference type="EMBL" id="UGHR01000001">
    <property type="protein sequence ID" value="STQ90837.1"/>
    <property type="molecule type" value="Genomic_DNA"/>
</dbReference>
<dbReference type="EMBL" id="SMBT01000002">
    <property type="protein sequence ID" value="TCU89467.1"/>
    <property type="molecule type" value="Genomic_DNA"/>
</dbReference>
<evidence type="ECO:0000313" key="4">
    <source>
        <dbReference type="Proteomes" id="UP000255108"/>
    </source>
</evidence>
<dbReference type="InterPro" id="IPR037883">
    <property type="entry name" value="Knr4/Smi1-like_sf"/>
</dbReference>
<accession>A0A377Q7N4</accession>
<evidence type="ECO:0000313" key="3">
    <source>
        <dbReference type="EMBL" id="TCU89467.1"/>
    </source>
</evidence>